<organism evidence="1 2">
    <name type="scientific">Trypanosoma rangeli</name>
    <dbReference type="NCBI Taxonomy" id="5698"/>
    <lineage>
        <taxon>Eukaryota</taxon>
        <taxon>Discoba</taxon>
        <taxon>Euglenozoa</taxon>
        <taxon>Kinetoplastea</taxon>
        <taxon>Metakinetoplastina</taxon>
        <taxon>Trypanosomatida</taxon>
        <taxon>Trypanosomatidae</taxon>
        <taxon>Trypanosoma</taxon>
        <taxon>Herpetosoma</taxon>
    </lineage>
</organism>
<dbReference type="Proteomes" id="UP000283634">
    <property type="component" value="Unassembled WGS sequence"/>
</dbReference>
<protein>
    <submittedName>
        <fullName evidence="1">Uncharacterized protein</fullName>
    </submittedName>
</protein>
<keyword evidence="2" id="KW-1185">Reference proteome</keyword>
<proteinExistence type="predicted"/>
<dbReference type="GeneID" id="40331196"/>
<dbReference type="AlphaFoldDB" id="A0A422N6D7"/>
<reference evidence="1 2" key="1">
    <citation type="journal article" date="2018" name="BMC Genomics">
        <title>Genomic comparison of Trypanosoma conorhini and Trypanosoma rangeli to Trypanosoma cruzi strains of high and low virulence.</title>
        <authorList>
            <person name="Bradwell K.R."/>
            <person name="Koparde V.N."/>
            <person name="Matveyev A.V."/>
            <person name="Serrano M.G."/>
            <person name="Alves J.M."/>
            <person name="Parikh H."/>
            <person name="Huang B."/>
            <person name="Lee V."/>
            <person name="Espinosa-Alvarez O."/>
            <person name="Ortiz P.A."/>
            <person name="Costa-Martins A.G."/>
            <person name="Teixeira M.M."/>
            <person name="Buck G.A."/>
        </authorList>
    </citation>
    <scope>NUCLEOTIDE SEQUENCE [LARGE SCALE GENOMIC DNA]</scope>
    <source>
        <strain evidence="1 2">AM80</strain>
    </source>
</reference>
<comment type="caution">
    <text evidence="1">The sequence shown here is derived from an EMBL/GenBank/DDBJ whole genome shotgun (WGS) entry which is preliminary data.</text>
</comment>
<dbReference type="RefSeq" id="XP_029236088.1">
    <property type="nucleotide sequence ID" value="XM_029384063.1"/>
</dbReference>
<sequence>MYKQTIKTVSIDKDEHTTANRARHRYHHASQHALHTPNDLQLRGQSPVRHGKFLPLLHLLQEAQANDRLMGCGGMLWKNHQRHIFSCSLWLHISIIGQKNAMGSFTKFLSSSGPMISKTFSKGVSLNACRSVEQWSVGAMRLNIIDNDH</sequence>
<dbReference type="EMBL" id="MKGL01000295">
    <property type="protein sequence ID" value="RNF01020.1"/>
    <property type="molecule type" value="Genomic_DNA"/>
</dbReference>
<name>A0A422N6D7_TRYRA</name>
<accession>A0A422N6D7</accession>
<gene>
    <name evidence="1" type="ORF">TraAM80_07263</name>
</gene>
<evidence type="ECO:0000313" key="2">
    <source>
        <dbReference type="Proteomes" id="UP000283634"/>
    </source>
</evidence>
<evidence type="ECO:0000313" key="1">
    <source>
        <dbReference type="EMBL" id="RNF01020.1"/>
    </source>
</evidence>